<gene>
    <name evidence="1" type="ORF">IQ35_01899</name>
</gene>
<dbReference type="GO" id="GO:0016740">
    <property type="term" value="F:transferase activity"/>
    <property type="evidence" value="ECO:0007669"/>
    <property type="project" value="UniProtKB-KW"/>
</dbReference>
<keyword evidence="1" id="KW-0808">Transferase</keyword>
<sequence length="405" mass="44254">MTGRIFEGVRIIELAQYVFVPGAAALLVDQGAEVIKIETTDGGDPYRSLKVHDGRELGDINLAMELNNHGKKSVAIDLKSEEGREVLLRLVEAADVFLTSLRPQALTKLRLDVDDLRARNPRIIYARGNGLGFKGEEAGKAGFDASAFWARGGFAHVLTRPDAASPVRSRPALGDHAGSVSMAMGIAGALFRRERTGEATVVETSLLANAMWILSGDITYSQAPAFDEHSYIRQEDRFPLMSAYKTRDNRWIQLMLLAPDAFWPGLCEMLEIMACVDDPRFATGQARMENGPALCAIIRQRIGTRDWAYWQPLFEAWNAPWELIRSVREVAADPQAAANGMVYDLAVEDGSRVQLVSGPVAYDGQAAPINPRRAPGYGEHTDGVLTAAGFDAAAIADMKARKVLQ</sequence>
<organism evidence="1 2">
    <name type="scientific">Sphingobium wenxiniae (strain DSM 21828 / CGMCC 1.7748 / JZ-1)</name>
    <dbReference type="NCBI Taxonomy" id="595605"/>
    <lineage>
        <taxon>Bacteria</taxon>
        <taxon>Pseudomonadati</taxon>
        <taxon>Pseudomonadota</taxon>
        <taxon>Alphaproteobacteria</taxon>
        <taxon>Sphingomonadales</taxon>
        <taxon>Sphingomonadaceae</taxon>
        <taxon>Sphingobium</taxon>
    </lineage>
</organism>
<proteinExistence type="predicted"/>
<keyword evidence="2" id="KW-1185">Reference proteome</keyword>
<dbReference type="RefSeq" id="WP_021245930.1">
    <property type="nucleotide sequence ID" value="NZ_JACIIY010000004.1"/>
</dbReference>
<dbReference type="AlphaFoldDB" id="A0A562KE53"/>
<comment type="caution">
    <text evidence="1">The sequence shown here is derived from an EMBL/GenBank/DDBJ whole genome shotgun (WGS) entry which is preliminary data.</text>
</comment>
<dbReference type="InterPro" id="IPR044855">
    <property type="entry name" value="CoA-Trfase_III_dom3_sf"/>
</dbReference>
<dbReference type="EMBL" id="VLKK01000006">
    <property type="protein sequence ID" value="TWH93690.1"/>
    <property type="molecule type" value="Genomic_DNA"/>
</dbReference>
<dbReference type="SUPFAM" id="SSF89796">
    <property type="entry name" value="CoA-transferase family III (CaiB/BaiF)"/>
    <property type="match status" value="1"/>
</dbReference>
<dbReference type="PANTHER" id="PTHR48228:SF2">
    <property type="entry name" value="E-CINNAMOYL-COA:R-PHENYLLACTATE COA TRANSFERASE LARGE SUBUNIT"/>
    <property type="match status" value="1"/>
</dbReference>
<dbReference type="PANTHER" id="PTHR48228">
    <property type="entry name" value="SUCCINYL-COA--D-CITRAMALATE COA-TRANSFERASE"/>
    <property type="match status" value="1"/>
</dbReference>
<name>A0A562KE53_SPHWJ</name>
<dbReference type="InterPro" id="IPR050509">
    <property type="entry name" value="CoA-transferase_III"/>
</dbReference>
<reference evidence="1 2" key="1">
    <citation type="journal article" date="2015" name="Stand. Genomic Sci.">
        <title>Genomic Encyclopedia of Bacterial and Archaeal Type Strains, Phase III: the genomes of soil and plant-associated and newly described type strains.</title>
        <authorList>
            <person name="Whitman W.B."/>
            <person name="Woyke T."/>
            <person name="Klenk H.P."/>
            <person name="Zhou Y."/>
            <person name="Lilburn T.G."/>
            <person name="Beck B.J."/>
            <person name="De Vos P."/>
            <person name="Vandamme P."/>
            <person name="Eisen J.A."/>
            <person name="Garrity G."/>
            <person name="Hugenholtz P."/>
            <person name="Kyrpides N.C."/>
        </authorList>
    </citation>
    <scope>NUCLEOTIDE SEQUENCE [LARGE SCALE GENOMIC DNA]</scope>
    <source>
        <strain evidence="1 2">CGMCC 1.7748</strain>
    </source>
</reference>
<protein>
    <submittedName>
        <fullName evidence="1">Crotonobetainyl-CoA:carnitine CoA-transferase CaiB-like acyl-CoA transferase</fullName>
    </submittedName>
</protein>
<dbReference type="Gene3D" id="3.30.1540.10">
    <property type="entry name" value="formyl-coa transferase, domain 3"/>
    <property type="match status" value="1"/>
</dbReference>
<dbReference type="Pfam" id="PF02515">
    <property type="entry name" value="CoA_transf_3"/>
    <property type="match status" value="1"/>
</dbReference>
<dbReference type="Proteomes" id="UP000316624">
    <property type="component" value="Unassembled WGS sequence"/>
</dbReference>
<accession>A0A562KE53</accession>
<evidence type="ECO:0000313" key="2">
    <source>
        <dbReference type="Proteomes" id="UP000316624"/>
    </source>
</evidence>
<evidence type="ECO:0000313" key="1">
    <source>
        <dbReference type="EMBL" id="TWH93690.1"/>
    </source>
</evidence>
<dbReference type="Gene3D" id="3.40.50.10540">
    <property type="entry name" value="Crotonobetainyl-coa:carnitine coa-transferase, domain 1"/>
    <property type="match status" value="1"/>
</dbReference>
<dbReference type="InterPro" id="IPR023606">
    <property type="entry name" value="CoA-Trfase_III_dom_1_sf"/>
</dbReference>
<dbReference type="InterPro" id="IPR003673">
    <property type="entry name" value="CoA-Trfase_fam_III"/>
</dbReference>